<dbReference type="SMART" id="SM00633">
    <property type="entry name" value="Glyco_10"/>
    <property type="match status" value="1"/>
</dbReference>
<keyword evidence="8" id="KW-0326">Glycosidase</keyword>
<comment type="similarity">
    <text evidence="2">Belongs to the glycosyl hydrolase 10 (cellulase F) family.</text>
</comment>
<dbReference type="PANTHER" id="PTHR31490">
    <property type="entry name" value="GLYCOSYL HYDROLASE"/>
    <property type="match status" value="1"/>
</dbReference>
<evidence type="ECO:0000256" key="5">
    <source>
        <dbReference type="ARBA" id="ARBA00022729"/>
    </source>
</evidence>
<evidence type="ECO:0000259" key="10">
    <source>
        <dbReference type="PROSITE" id="PS51760"/>
    </source>
</evidence>
<dbReference type="AlphaFoldDB" id="A0A0G1CB23"/>
<accession>A0A0G1CB23</accession>
<dbReference type="SUPFAM" id="SSF51445">
    <property type="entry name" value="(Trans)glycosidases"/>
    <property type="match status" value="1"/>
</dbReference>
<keyword evidence="7" id="KW-0119">Carbohydrate metabolism</keyword>
<organism evidence="11 12">
    <name type="scientific">Candidatus Gottesmanbacteria bacterium GW2011_GWA2_42_18</name>
    <dbReference type="NCBI Taxonomy" id="1618442"/>
    <lineage>
        <taxon>Bacteria</taxon>
        <taxon>Candidatus Gottesmaniibacteriota</taxon>
    </lineage>
</organism>
<name>A0A0G1CB23_9BACT</name>
<keyword evidence="4" id="KW-0858">Xylan degradation</keyword>
<evidence type="ECO:0000313" key="11">
    <source>
        <dbReference type="EMBL" id="KKS46843.1"/>
    </source>
</evidence>
<evidence type="ECO:0000256" key="4">
    <source>
        <dbReference type="ARBA" id="ARBA00022651"/>
    </source>
</evidence>
<dbReference type="EMBL" id="LCDD01000012">
    <property type="protein sequence ID" value="KKS46843.1"/>
    <property type="molecule type" value="Genomic_DNA"/>
</dbReference>
<proteinExistence type="inferred from homology"/>
<gene>
    <name evidence="11" type="ORF">UV09_C0012G0012</name>
</gene>
<sequence length="487" mass="57299">MVKLFATKKKEKILDFSSSWYYLCDQKGVPCDGEIFFEDEYIVINSLENKFFLNLLYEIEGFGKVMVRTELLSLKKNTYHLNDVLINGRIKEISGLISRLKKESIPVSNTWLKDFYNAQKKRNYSQLMNLGEILSLKSARYLLRLKIINGRMKSFKFGGQAFGLIEHGDAYKKRFVSFYDYATAPFYFFLTRPQRNKTDWKFTDKIVDWLSSENIPIKGHPLVWFHQAALPEWMKLLSYEELKHFIQQHVRETVLRYKNRIHIWDITNEFPTIDANALNLSINQLLELLSIISKEVKRIQPEAYRIINISDIFGSKSYIHDIPSVPPVYFLRLAKKRGIEFEAVGLQFYTGMRKEFACREFLDIGRQLDEYVSLGKDLHLTECEIPSRHDVDPECFFSADHPEVAGKWHKPWSEKIQSEYLKNLLITFSSKPKAKAFTWWTFTDKGVHHDIGSRFIPFGGLLRRDLSPKPSYIMLNNFKNEIRQTKE</sequence>
<dbReference type="Pfam" id="PF00331">
    <property type="entry name" value="Glyco_hydro_10"/>
    <property type="match status" value="1"/>
</dbReference>
<dbReference type="GO" id="GO:0045493">
    <property type="term" value="P:xylan catabolic process"/>
    <property type="evidence" value="ECO:0007669"/>
    <property type="project" value="UniProtKB-KW"/>
</dbReference>
<dbReference type="InterPro" id="IPR017853">
    <property type="entry name" value="GH"/>
</dbReference>
<dbReference type="EC" id="3.2.1.8" evidence="3"/>
<comment type="caution">
    <text evidence="11">The sequence shown here is derived from an EMBL/GenBank/DDBJ whole genome shotgun (WGS) entry which is preliminary data.</text>
</comment>
<feature type="domain" description="GH10" evidence="10">
    <location>
        <begin position="149"/>
        <end position="478"/>
    </location>
</feature>
<dbReference type="Gene3D" id="3.20.20.80">
    <property type="entry name" value="Glycosidases"/>
    <property type="match status" value="1"/>
</dbReference>
<dbReference type="InterPro" id="IPR001000">
    <property type="entry name" value="GH10_dom"/>
</dbReference>
<evidence type="ECO:0000256" key="9">
    <source>
        <dbReference type="ARBA" id="ARBA00023326"/>
    </source>
</evidence>
<dbReference type="Proteomes" id="UP000034320">
    <property type="component" value="Unassembled WGS sequence"/>
</dbReference>
<evidence type="ECO:0000256" key="2">
    <source>
        <dbReference type="ARBA" id="ARBA00007495"/>
    </source>
</evidence>
<evidence type="ECO:0000313" key="12">
    <source>
        <dbReference type="Proteomes" id="UP000034320"/>
    </source>
</evidence>
<dbReference type="PANTHER" id="PTHR31490:SF88">
    <property type="entry name" value="BETA-XYLANASE"/>
    <property type="match status" value="1"/>
</dbReference>
<protein>
    <recommendedName>
        <fullName evidence="3">endo-1,4-beta-xylanase</fullName>
        <ecNumber evidence="3">3.2.1.8</ecNumber>
    </recommendedName>
</protein>
<dbReference type="InterPro" id="IPR044846">
    <property type="entry name" value="GH10"/>
</dbReference>
<dbReference type="PROSITE" id="PS51760">
    <property type="entry name" value="GH10_2"/>
    <property type="match status" value="1"/>
</dbReference>
<reference evidence="11 12" key="1">
    <citation type="journal article" date="2015" name="Nature">
        <title>rRNA introns, odd ribosomes, and small enigmatic genomes across a large radiation of phyla.</title>
        <authorList>
            <person name="Brown C.T."/>
            <person name="Hug L.A."/>
            <person name="Thomas B.C."/>
            <person name="Sharon I."/>
            <person name="Castelle C.J."/>
            <person name="Singh A."/>
            <person name="Wilkins M.J."/>
            <person name="Williams K.H."/>
            <person name="Banfield J.F."/>
        </authorList>
    </citation>
    <scope>NUCLEOTIDE SEQUENCE [LARGE SCALE GENOMIC DNA]</scope>
</reference>
<dbReference type="GO" id="GO:0031176">
    <property type="term" value="F:endo-1,4-beta-xylanase activity"/>
    <property type="evidence" value="ECO:0007669"/>
    <property type="project" value="UniProtKB-EC"/>
</dbReference>
<evidence type="ECO:0000256" key="6">
    <source>
        <dbReference type="ARBA" id="ARBA00022801"/>
    </source>
</evidence>
<evidence type="ECO:0000256" key="8">
    <source>
        <dbReference type="ARBA" id="ARBA00023295"/>
    </source>
</evidence>
<evidence type="ECO:0000256" key="7">
    <source>
        <dbReference type="ARBA" id="ARBA00023277"/>
    </source>
</evidence>
<keyword evidence="6 11" id="KW-0378">Hydrolase</keyword>
<comment type="catalytic activity">
    <reaction evidence="1">
        <text>Endohydrolysis of (1-&gt;4)-beta-D-xylosidic linkages in xylans.</text>
        <dbReference type="EC" id="3.2.1.8"/>
    </reaction>
</comment>
<keyword evidence="9" id="KW-0624">Polysaccharide degradation</keyword>
<keyword evidence="5" id="KW-0732">Signal</keyword>
<evidence type="ECO:0000256" key="3">
    <source>
        <dbReference type="ARBA" id="ARBA00012590"/>
    </source>
</evidence>
<evidence type="ECO:0000256" key="1">
    <source>
        <dbReference type="ARBA" id="ARBA00000681"/>
    </source>
</evidence>